<evidence type="ECO:0000256" key="3">
    <source>
        <dbReference type="ARBA" id="ARBA00023163"/>
    </source>
</evidence>
<feature type="domain" description="HTH gntR-type" evidence="4">
    <location>
        <begin position="12"/>
        <end position="80"/>
    </location>
</feature>
<dbReference type="OrthoDB" id="9805385at2"/>
<dbReference type="PANTHER" id="PTHR43537">
    <property type="entry name" value="TRANSCRIPTIONAL REGULATOR, GNTR FAMILY"/>
    <property type="match status" value="1"/>
</dbReference>
<evidence type="ECO:0000259" key="4">
    <source>
        <dbReference type="PROSITE" id="PS50949"/>
    </source>
</evidence>
<dbReference type="GO" id="GO:0003700">
    <property type="term" value="F:DNA-binding transcription factor activity"/>
    <property type="evidence" value="ECO:0007669"/>
    <property type="project" value="InterPro"/>
</dbReference>
<dbReference type="RefSeq" id="WP_055728214.1">
    <property type="nucleotide sequence ID" value="NZ_FUYX01000023.1"/>
</dbReference>
<accession>A0A0Q3L1A3</accession>
<dbReference type="EMBL" id="LMAR01000035">
    <property type="protein sequence ID" value="KQK30468.1"/>
    <property type="molecule type" value="Genomic_DNA"/>
</dbReference>
<dbReference type="Gene3D" id="1.20.120.530">
    <property type="entry name" value="GntR ligand-binding domain-like"/>
    <property type="match status" value="1"/>
</dbReference>
<evidence type="ECO:0000313" key="8">
    <source>
        <dbReference type="Proteomes" id="UP000190130"/>
    </source>
</evidence>
<reference evidence="6 8" key="2">
    <citation type="submission" date="2017-02" db="EMBL/GenBank/DDBJ databases">
        <authorList>
            <person name="Peterson S.W."/>
        </authorList>
    </citation>
    <scope>NUCLEOTIDE SEQUENCE [LARGE SCALE GENOMIC DNA]</scope>
    <source>
        <strain evidence="6 8">DSM 9653</strain>
    </source>
</reference>
<keyword evidence="3" id="KW-0804">Transcription</keyword>
<evidence type="ECO:0000256" key="2">
    <source>
        <dbReference type="ARBA" id="ARBA00023125"/>
    </source>
</evidence>
<dbReference type="Proteomes" id="UP000051562">
    <property type="component" value="Unassembled WGS sequence"/>
</dbReference>
<dbReference type="AlphaFoldDB" id="A0A0Q3L1A3"/>
<dbReference type="PROSITE" id="PS50949">
    <property type="entry name" value="HTH_GNTR"/>
    <property type="match status" value="1"/>
</dbReference>
<dbReference type="SUPFAM" id="SSF46785">
    <property type="entry name" value="Winged helix' DNA-binding domain"/>
    <property type="match status" value="1"/>
</dbReference>
<dbReference type="SUPFAM" id="SSF48008">
    <property type="entry name" value="GntR ligand-binding domain-like"/>
    <property type="match status" value="1"/>
</dbReference>
<dbReference type="InterPro" id="IPR011711">
    <property type="entry name" value="GntR_C"/>
</dbReference>
<dbReference type="Pfam" id="PF07729">
    <property type="entry name" value="FCD"/>
    <property type="match status" value="1"/>
</dbReference>
<dbReference type="SMART" id="SM00345">
    <property type="entry name" value="HTH_GNTR"/>
    <property type="match status" value="1"/>
</dbReference>
<proteinExistence type="predicted"/>
<dbReference type="PANTHER" id="PTHR43537:SF5">
    <property type="entry name" value="UXU OPERON TRANSCRIPTIONAL REGULATOR"/>
    <property type="match status" value="1"/>
</dbReference>
<reference evidence="5 7" key="1">
    <citation type="submission" date="2015-10" db="EMBL/GenBank/DDBJ databases">
        <title>Draft genome of Bosea thiooxidans.</title>
        <authorList>
            <person name="Wang X."/>
        </authorList>
    </citation>
    <scope>NUCLEOTIDE SEQUENCE [LARGE SCALE GENOMIC DNA]</scope>
    <source>
        <strain evidence="5 7">CGMCC 9174</strain>
    </source>
</reference>
<organism evidence="5 7">
    <name type="scientific">Bosea thiooxidans</name>
    <dbReference type="NCBI Taxonomy" id="53254"/>
    <lineage>
        <taxon>Bacteria</taxon>
        <taxon>Pseudomonadati</taxon>
        <taxon>Pseudomonadota</taxon>
        <taxon>Alphaproteobacteria</taxon>
        <taxon>Hyphomicrobiales</taxon>
        <taxon>Boseaceae</taxon>
        <taxon>Bosea</taxon>
    </lineage>
</organism>
<dbReference type="InterPro" id="IPR008920">
    <property type="entry name" value="TF_FadR/GntR_C"/>
</dbReference>
<evidence type="ECO:0000313" key="7">
    <source>
        <dbReference type="Proteomes" id="UP000051562"/>
    </source>
</evidence>
<keyword evidence="1" id="KW-0805">Transcription regulation</keyword>
<dbReference type="PRINTS" id="PR00035">
    <property type="entry name" value="HTHGNTR"/>
</dbReference>
<dbReference type="CDD" id="cd07377">
    <property type="entry name" value="WHTH_GntR"/>
    <property type="match status" value="1"/>
</dbReference>
<evidence type="ECO:0000313" key="5">
    <source>
        <dbReference type="EMBL" id="KQK30468.1"/>
    </source>
</evidence>
<dbReference type="InterPro" id="IPR000524">
    <property type="entry name" value="Tscrpt_reg_HTH_GntR"/>
</dbReference>
<sequence>MSEISAIQPDKQRLTEAVTQFVIDRVAERVYRAGDSLPSESDLAKRLNVSKPVVREALGRLAALGIVQIQQGKPTTVKGLSVAPLDQFLRLAVRVTDNGLREAVELRRAIEVEVAALAAERASPLQLEPVEAALDKMRANVDGDFERWLQGDLAFHIALARCSGNALLEHLVDALAETIKFTQRALGMQRDLRDPMATVARHQAVIDAIKARDPVAARNAMTTHFAVSGAVLAEITRDQRRLDRY</sequence>
<name>A0A0Q3L1A3_9HYPH</name>
<evidence type="ECO:0000313" key="6">
    <source>
        <dbReference type="EMBL" id="SKC16407.1"/>
    </source>
</evidence>
<evidence type="ECO:0000256" key="1">
    <source>
        <dbReference type="ARBA" id="ARBA00023015"/>
    </source>
</evidence>
<dbReference type="GO" id="GO:0003677">
    <property type="term" value="F:DNA binding"/>
    <property type="evidence" value="ECO:0007669"/>
    <property type="project" value="UniProtKB-KW"/>
</dbReference>
<keyword evidence="2" id="KW-0238">DNA-binding</keyword>
<dbReference type="InterPro" id="IPR036388">
    <property type="entry name" value="WH-like_DNA-bd_sf"/>
</dbReference>
<dbReference type="STRING" id="53254.SAMN05660750_04964"/>
<dbReference type="EMBL" id="FUYX01000023">
    <property type="protein sequence ID" value="SKC16407.1"/>
    <property type="molecule type" value="Genomic_DNA"/>
</dbReference>
<dbReference type="SMART" id="SM00895">
    <property type="entry name" value="FCD"/>
    <property type="match status" value="1"/>
</dbReference>
<dbReference type="Pfam" id="PF00392">
    <property type="entry name" value="GntR"/>
    <property type="match status" value="1"/>
</dbReference>
<keyword evidence="6" id="KW-0670">Pyruvate</keyword>
<dbReference type="InterPro" id="IPR036390">
    <property type="entry name" value="WH_DNA-bd_sf"/>
</dbReference>
<gene>
    <name evidence="5" type="ORF">ARD30_13090</name>
    <name evidence="6" type="ORF">SAMN05660750_04964</name>
</gene>
<keyword evidence="7" id="KW-1185">Reference proteome</keyword>
<protein>
    <submittedName>
        <fullName evidence="6">GntR family transcriptional regulator, transcriptional repressor for pyruvate dehydrogenase complex</fullName>
    </submittedName>
</protein>
<dbReference type="Proteomes" id="UP000190130">
    <property type="component" value="Unassembled WGS sequence"/>
</dbReference>
<dbReference type="Gene3D" id="1.10.10.10">
    <property type="entry name" value="Winged helix-like DNA-binding domain superfamily/Winged helix DNA-binding domain"/>
    <property type="match status" value="1"/>
</dbReference>